<dbReference type="CDD" id="cd20289">
    <property type="entry name" value="cupin_ADO"/>
    <property type="match status" value="1"/>
</dbReference>
<dbReference type="InterPro" id="IPR012864">
    <property type="entry name" value="PCO/ADO"/>
</dbReference>
<keyword evidence="5" id="KW-0408">Iron</keyword>
<dbReference type="PANTHER" id="PTHR22966:SF61">
    <property type="entry name" value="2-AMINOETHANETHIOL DIOXYGENASE"/>
    <property type="match status" value="1"/>
</dbReference>
<accession>A0A5B8MC57</accession>
<dbReference type="GO" id="GO:0070483">
    <property type="term" value="P:detection of hypoxia"/>
    <property type="evidence" value="ECO:0007669"/>
    <property type="project" value="UniProtKB-ARBA"/>
</dbReference>
<evidence type="ECO:0000256" key="5">
    <source>
        <dbReference type="ARBA" id="ARBA00023004"/>
    </source>
</evidence>
<dbReference type="STRING" id="1764295.A0A5B8MC57"/>
<dbReference type="Gene3D" id="2.60.120.10">
    <property type="entry name" value="Jelly Rolls"/>
    <property type="match status" value="1"/>
</dbReference>
<dbReference type="InterPro" id="IPR011051">
    <property type="entry name" value="RmlC_Cupin_sf"/>
</dbReference>
<keyword evidence="7" id="KW-0223">Dioxygenase</keyword>
<evidence type="ECO:0000256" key="4">
    <source>
        <dbReference type="ARBA" id="ARBA00023002"/>
    </source>
</evidence>
<dbReference type="Proteomes" id="UP000316726">
    <property type="component" value="Chromosome 1"/>
</dbReference>
<reference evidence="7 8" key="1">
    <citation type="submission" date="2018-07" db="EMBL/GenBank/DDBJ databases">
        <title>The complete nuclear genome of the prasinophyte Chloropicon primus (CCMP1205).</title>
        <authorList>
            <person name="Pombert J.-F."/>
            <person name="Otis C."/>
            <person name="Turmel M."/>
            <person name="Lemieux C."/>
        </authorList>
    </citation>
    <scope>NUCLEOTIDE SEQUENCE [LARGE SCALE GENOMIC DNA]</scope>
    <source>
        <strain evidence="7 8">CCMP1205</strain>
    </source>
</reference>
<dbReference type="OrthoDB" id="271433at2759"/>
<dbReference type="AlphaFoldDB" id="A0A5B8MC57"/>
<evidence type="ECO:0000256" key="1">
    <source>
        <dbReference type="ARBA" id="ARBA00006622"/>
    </source>
</evidence>
<dbReference type="SUPFAM" id="SSF51182">
    <property type="entry name" value="RmlC-like cupins"/>
    <property type="match status" value="1"/>
</dbReference>
<dbReference type="EC" id="1.13.11.20" evidence="2"/>
<keyword evidence="3" id="KW-0479">Metal-binding</keyword>
<protein>
    <recommendedName>
        <fullName evidence="2">cysteine dioxygenase</fullName>
        <ecNumber evidence="2">1.13.11.20</ecNumber>
    </recommendedName>
</protein>
<sequence>MRTAQTAMAASNSPVADVVEAARGIFSKRPPPHKITEKDVEGILTSLERITVAQVGLTKKAGEERCRTERLLRMSPQEQRKSRPPITYHHIYECRDFTVGIFCIPENCDIPIHNHPDMTVCSKVLYGKVHLEAYDKAPDLESSMQALEAPDTLYARKVRDEIISEGDGPVACFSEKANIHRFYAEESCAILDVLGPPYDSGEGREIAYYREIALGELGGLGKRLGNNVVVLQEVSPPNDFVVEGRPYTGEQVGED</sequence>
<dbReference type="PANTHER" id="PTHR22966">
    <property type="entry name" value="2-AMINOETHANETHIOL DIOXYGENASE"/>
    <property type="match status" value="1"/>
</dbReference>
<keyword evidence="8" id="KW-1185">Reference proteome</keyword>
<name>A0A5B8MC57_9CHLO</name>
<evidence type="ECO:0000313" key="7">
    <source>
        <dbReference type="EMBL" id="QDZ17953.1"/>
    </source>
</evidence>
<dbReference type="EMBL" id="CP031034">
    <property type="protein sequence ID" value="QDZ17953.1"/>
    <property type="molecule type" value="Genomic_DNA"/>
</dbReference>
<comment type="catalytic activity">
    <reaction evidence="6">
        <text>L-cysteine + O2 = 3-sulfino-L-alanine + H(+)</text>
        <dbReference type="Rhea" id="RHEA:20441"/>
        <dbReference type="ChEBI" id="CHEBI:15378"/>
        <dbReference type="ChEBI" id="CHEBI:15379"/>
        <dbReference type="ChEBI" id="CHEBI:35235"/>
        <dbReference type="ChEBI" id="CHEBI:61085"/>
        <dbReference type="EC" id="1.13.11.20"/>
    </reaction>
    <physiologicalReaction direction="left-to-right" evidence="6">
        <dbReference type="Rhea" id="RHEA:20442"/>
    </physiologicalReaction>
</comment>
<gene>
    <name evidence="7" type="ORF">A3770_01p04710</name>
</gene>
<organism evidence="7 8">
    <name type="scientific">Chloropicon primus</name>
    <dbReference type="NCBI Taxonomy" id="1764295"/>
    <lineage>
        <taxon>Eukaryota</taxon>
        <taxon>Viridiplantae</taxon>
        <taxon>Chlorophyta</taxon>
        <taxon>Chloropicophyceae</taxon>
        <taxon>Chloropicales</taxon>
        <taxon>Chloropicaceae</taxon>
        <taxon>Chloropicon</taxon>
    </lineage>
</organism>
<dbReference type="GO" id="GO:0046872">
    <property type="term" value="F:metal ion binding"/>
    <property type="evidence" value="ECO:0007669"/>
    <property type="project" value="UniProtKB-KW"/>
</dbReference>
<dbReference type="InterPro" id="IPR014710">
    <property type="entry name" value="RmlC-like_jellyroll"/>
</dbReference>
<comment type="similarity">
    <text evidence="1">Belongs to the cysteine dioxygenase family.</text>
</comment>
<dbReference type="GO" id="GO:0017172">
    <property type="term" value="F:cysteine dioxygenase activity"/>
    <property type="evidence" value="ECO:0007669"/>
    <property type="project" value="UniProtKB-EC"/>
</dbReference>
<keyword evidence="4" id="KW-0560">Oxidoreductase</keyword>
<evidence type="ECO:0000313" key="8">
    <source>
        <dbReference type="Proteomes" id="UP000316726"/>
    </source>
</evidence>
<evidence type="ECO:0000256" key="6">
    <source>
        <dbReference type="ARBA" id="ARBA00024284"/>
    </source>
</evidence>
<proteinExistence type="inferred from homology"/>
<evidence type="ECO:0000256" key="3">
    <source>
        <dbReference type="ARBA" id="ARBA00022723"/>
    </source>
</evidence>
<dbReference type="Pfam" id="PF07847">
    <property type="entry name" value="PCO_ADO"/>
    <property type="match status" value="1"/>
</dbReference>
<evidence type="ECO:0000256" key="2">
    <source>
        <dbReference type="ARBA" id="ARBA00013133"/>
    </source>
</evidence>